<dbReference type="GO" id="GO:0071500">
    <property type="term" value="P:cellular response to nitrosative stress"/>
    <property type="evidence" value="ECO:0007669"/>
    <property type="project" value="TreeGrafter"/>
</dbReference>
<keyword evidence="7" id="KW-0675">Receptor</keyword>
<keyword evidence="3" id="KW-0479">Metal-binding</keyword>
<sequence length="141" mass="15461">MTPEQMQLVKASFSTIYRRKRQAGTLLYSRLFAMAPQVRPMFGEDIAPQVEMLVTMVTAILRAADDEEKLRGLLRPLALRHAAYGAVPAHYNAVGIAFLGTLDDILGDRLTPEMRAAWGAAYAEVAQRMIALSSEAAPANL</sequence>
<dbReference type="SUPFAM" id="SSF46458">
    <property type="entry name" value="Globin-like"/>
    <property type="match status" value="1"/>
</dbReference>
<dbReference type="EMBL" id="RQXX01000006">
    <property type="protein sequence ID" value="RVV97015.1"/>
    <property type="molecule type" value="Genomic_DNA"/>
</dbReference>
<dbReference type="OrthoDB" id="3213438at2"/>
<feature type="domain" description="Globin" evidence="6">
    <location>
        <begin position="1"/>
        <end position="134"/>
    </location>
</feature>
<dbReference type="GO" id="GO:0046872">
    <property type="term" value="F:metal ion binding"/>
    <property type="evidence" value="ECO:0007669"/>
    <property type="project" value="UniProtKB-KW"/>
</dbReference>
<keyword evidence="4" id="KW-0408">Iron</keyword>
<comment type="caution">
    <text evidence="7">The sequence shown here is derived from an EMBL/GenBank/DDBJ whole genome shotgun (WGS) entry which is preliminary data.</text>
</comment>
<keyword evidence="2 5" id="KW-0561">Oxygen transport</keyword>
<evidence type="ECO:0000259" key="6">
    <source>
        <dbReference type="PROSITE" id="PS01033"/>
    </source>
</evidence>
<evidence type="ECO:0000256" key="3">
    <source>
        <dbReference type="ARBA" id="ARBA00022723"/>
    </source>
</evidence>
<protein>
    <submittedName>
        <fullName evidence="7">Hemin receptor</fullName>
    </submittedName>
</protein>
<organism evidence="7 8">
    <name type="scientific">Mesobaculum littorinae</name>
    <dbReference type="NCBI Taxonomy" id="2486419"/>
    <lineage>
        <taxon>Bacteria</taxon>
        <taxon>Pseudomonadati</taxon>
        <taxon>Pseudomonadota</taxon>
        <taxon>Alphaproteobacteria</taxon>
        <taxon>Rhodobacterales</taxon>
        <taxon>Roseobacteraceae</taxon>
        <taxon>Mesobaculum</taxon>
    </lineage>
</organism>
<dbReference type="PANTHER" id="PTHR43396">
    <property type="entry name" value="FLAVOHEMOPROTEIN"/>
    <property type="match status" value="1"/>
</dbReference>
<reference evidence="7 8" key="1">
    <citation type="submission" date="2018-11" db="EMBL/GenBank/DDBJ databases">
        <title>Mesobaculum littorinae gen. nov., sp. nov., isolated from Littorina scabra that represents a novel genus of the order Rhodobacteraceae.</title>
        <authorList>
            <person name="Li F."/>
        </authorList>
    </citation>
    <scope>NUCLEOTIDE SEQUENCE [LARGE SCALE GENOMIC DNA]</scope>
    <source>
        <strain evidence="7 8">M0103</strain>
    </source>
</reference>
<dbReference type="PROSITE" id="PS01033">
    <property type="entry name" value="GLOBIN"/>
    <property type="match status" value="1"/>
</dbReference>
<dbReference type="Pfam" id="PF00042">
    <property type="entry name" value="Globin"/>
    <property type="match status" value="1"/>
</dbReference>
<evidence type="ECO:0000313" key="8">
    <source>
        <dbReference type="Proteomes" id="UP000285908"/>
    </source>
</evidence>
<evidence type="ECO:0000256" key="2">
    <source>
        <dbReference type="ARBA" id="ARBA00022621"/>
    </source>
</evidence>
<gene>
    <name evidence="7" type="ORF">EKE94_15220</name>
</gene>
<keyword evidence="8" id="KW-1185">Reference proteome</keyword>
<dbReference type="Proteomes" id="UP000285908">
    <property type="component" value="Unassembled WGS sequence"/>
</dbReference>
<dbReference type="RefSeq" id="WP_127907491.1">
    <property type="nucleotide sequence ID" value="NZ_RQXX01000006.1"/>
</dbReference>
<dbReference type="GO" id="GO:0008941">
    <property type="term" value="F:nitric oxide dioxygenase NAD(P)H activity"/>
    <property type="evidence" value="ECO:0007669"/>
    <property type="project" value="TreeGrafter"/>
</dbReference>
<keyword evidence="1 5" id="KW-0349">Heme</keyword>
<dbReference type="GO" id="GO:0019825">
    <property type="term" value="F:oxygen binding"/>
    <property type="evidence" value="ECO:0007669"/>
    <property type="project" value="InterPro"/>
</dbReference>
<dbReference type="GO" id="GO:0020037">
    <property type="term" value="F:heme binding"/>
    <property type="evidence" value="ECO:0007669"/>
    <property type="project" value="InterPro"/>
</dbReference>
<dbReference type="GO" id="GO:0046210">
    <property type="term" value="P:nitric oxide catabolic process"/>
    <property type="evidence" value="ECO:0007669"/>
    <property type="project" value="TreeGrafter"/>
</dbReference>
<proteinExistence type="inferred from homology"/>
<dbReference type="InterPro" id="IPR000971">
    <property type="entry name" value="Globin"/>
</dbReference>
<dbReference type="GO" id="GO:0071949">
    <property type="term" value="F:FAD binding"/>
    <property type="evidence" value="ECO:0007669"/>
    <property type="project" value="TreeGrafter"/>
</dbReference>
<evidence type="ECO:0000313" key="7">
    <source>
        <dbReference type="EMBL" id="RVV97015.1"/>
    </source>
</evidence>
<name>A0A438AEG7_9RHOB</name>
<dbReference type="PANTHER" id="PTHR43396:SF3">
    <property type="entry name" value="FLAVOHEMOPROTEIN"/>
    <property type="match status" value="1"/>
</dbReference>
<evidence type="ECO:0000256" key="5">
    <source>
        <dbReference type="RuleBase" id="RU000356"/>
    </source>
</evidence>
<comment type="similarity">
    <text evidence="5">Belongs to the globin family.</text>
</comment>
<dbReference type="AlphaFoldDB" id="A0A438AEG7"/>
<keyword evidence="5" id="KW-0813">Transport</keyword>
<dbReference type="InterPro" id="IPR012292">
    <property type="entry name" value="Globin/Proto"/>
</dbReference>
<dbReference type="GO" id="GO:0005344">
    <property type="term" value="F:oxygen carrier activity"/>
    <property type="evidence" value="ECO:0007669"/>
    <property type="project" value="UniProtKB-KW"/>
</dbReference>
<accession>A0A438AEG7</accession>
<evidence type="ECO:0000256" key="4">
    <source>
        <dbReference type="ARBA" id="ARBA00023004"/>
    </source>
</evidence>
<evidence type="ECO:0000256" key="1">
    <source>
        <dbReference type="ARBA" id="ARBA00022617"/>
    </source>
</evidence>
<dbReference type="InterPro" id="IPR009050">
    <property type="entry name" value="Globin-like_sf"/>
</dbReference>
<dbReference type="Gene3D" id="1.10.490.10">
    <property type="entry name" value="Globins"/>
    <property type="match status" value="1"/>
</dbReference>